<comment type="similarity">
    <text evidence="2">Belongs to the SYG1 (TC 2.A.94) family.</text>
</comment>
<dbReference type="GO" id="GO:0006817">
    <property type="term" value="P:phosphate ion transport"/>
    <property type="evidence" value="ECO:0007669"/>
    <property type="project" value="TreeGrafter"/>
</dbReference>
<feature type="transmembrane region" description="Helical" evidence="6">
    <location>
        <begin position="422"/>
        <end position="442"/>
    </location>
</feature>
<evidence type="ECO:0000256" key="4">
    <source>
        <dbReference type="ARBA" id="ARBA00022989"/>
    </source>
</evidence>
<feature type="transmembrane region" description="Helical" evidence="6">
    <location>
        <begin position="686"/>
        <end position="704"/>
    </location>
</feature>
<dbReference type="EMBL" id="JYDJ01000024">
    <property type="protein sequence ID" value="KRX48834.1"/>
    <property type="molecule type" value="Genomic_DNA"/>
</dbReference>
<keyword evidence="9" id="KW-0675">Receptor</keyword>
<comment type="caution">
    <text evidence="9">The sequence shown here is derived from an EMBL/GenBank/DDBJ whole genome shotgun (WGS) entry which is preliminary data.</text>
</comment>
<dbReference type="GO" id="GO:0005794">
    <property type="term" value="C:Golgi apparatus"/>
    <property type="evidence" value="ECO:0007669"/>
    <property type="project" value="TreeGrafter"/>
</dbReference>
<dbReference type="InterPro" id="IPR004331">
    <property type="entry name" value="SPX_dom"/>
</dbReference>
<evidence type="ECO:0000256" key="1">
    <source>
        <dbReference type="ARBA" id="ARBA00004141"/>
    </source>
</evidence>
<evidence type="ECO:0000256" key="6">
    <source>
        <dbReference type="SAM" id="Phobius"/>
    </source>
</evidence>
<protein>
    <submittedName>
        <fullName evidence="9">Xenotropic and polytropic retrovirus receptor 1</fullName>
    </submittedName>
</protein>
<dbReference type="Pfam" id="PF03124">
    <property type="entry name" value="EXS"/>
    <property type="match status" value="1"/>
</dbReference>
<dbReference type="Pfam" id="PF03105">
    <property type="entry name" value="SPX"/>
    <property type="match status" value="2"/>
</dbReference>
<reference evidence="9 10" key="1">
    <citation type="submission" date="2015-01" db="EMBL/GenBank/DDBJ databases">
        <title>Evolution of Trichinella species and genotypes.</title>
        <authorList>
            <person name="Korhonen P.K."/>
            <person name="Edoardo P."/>
            <person name="Giuseppe L.R."/>
            <person name="Gasser R.B."/>
        </authorList>
    </citation>
    <scope>NUCLEOTIDE SEQUENCE [LARGE SCALE GENOMIC DNA]</scope>
    <source>
        <strain evidence="9">ISS417</strain>
    </source>
</reference>
<keyword evidence="10" id="KW-1185">Reference proteome</keyword>
<evidence type="ECO:0000313" key="9">
    <source>
        <dbReference type="EMBL" id="KRX48834.1"/>
    </source>
</evidence>
<comment type="subcellular location">
    <subcellularLocation>
        <location evidence="1">Membrane</location>
        <topology evidence="1">Multi-pass membrane protein</topology>
    </subcellularLocation>
</comment>
<dbReference type="STRING" id="144512.A0A0V0UC85"/>
<keyword evidence="3 6" id="KW-0812">Transmembrane</keyword>
<proteinExistence type="inferred from homology"/>
<evidence type="ECO:0000256" key="2">
    <source>
        <dbReference type="ARBA" id="ARBA00009665"/>
    </source>
</evidence>
<dbReference type="GO" id="GO:0000822">
    <property type="term" value="F:inositol hexakisphosphate binding"/>
    <property type="evidence" value="ECO:0007669"/>
    <property type="project" value="TreeGrafter"/>
</dbReference>
<dbReference type="PANTHER" id="PTHR10783:SF103">
    <property type="entry name" value="SOLUTE CARRIER FAMILY 53 MEMBER 1"/>
    <property type="match status" value="1"/>
</dbReference>
<keyword evidence="4 6" id="KW-1133">Transmembrane helix</keyword>
<dbReference type="Proteomes" id="UP000055048">
    <property type="component" value="Unassembled WGS sequence"/>
</dbReference>
<dbReference type="PROSITE" id="PS51380">
    <property type="entry name" value="EXS"/>
    <property type="match status" value="1"/>
</dbReference>
<dbReference type="CDD" id="cd14477">
    <property type="entry name" value="SPX_XPR1_like"/>
    <property type="match status" value="1"/>
</dbReference>
<dbReference type="GO" id="GO:0005886">
    <property type="term" value="C:plasma membrane"/>
    <property type="evidence" value="ECO:0007669"/>
    <property type="project" value="TreeGrafter"/>
</dbReference>
<feature type="transmembrane region" description="Helical" evidence="6">
    <location>
        <begin position="604"/>
        <end position="623"/>
    </location>
</feature>
<evidence type="ECO:0000313" key="10">
    <source>
        <dbReference type="Proteomes" id="UP000055048"/>
    </source>
</evidence>
<gene>
    <name evidence="9" type="primary">XPR1</name>
    <name evidence="9" type="ORF">T05_11620</name>
</gene>
<feature type="transmembrane region" description="Helical" evidence="6">
    <location>
        <begin position="343"/>
        <end position="366"/>
    </location>
</feature>
<dbReference type="PANTHER" id="PTHR10783">
    <property type="entry name" value="XENOTROPIC AND POLYTROPIC RETROVIRUS RECEPTOR 1-RELATED"/>
    <property type="match status" value="1"/>
</dbReference>
<evidence type="ECO:0000256" key="5">
    <source>
        <dbReference type="ARBA" id="ARBA00023136"/>
    </source>
</evidence>
<feature type="transmembrane region" description="Helical" evidence="6">
    <location>
        <begin position="573"/>
        <end position="592"/>
    </location>
</feature>
<feature type="transmembrane region" description="Helical" evidence="6">
    <location>
        <begin position="479"/>
        <end position="498"/>
    </location>
</feature>
<feature type="transmembrane region" description="Helical" evidence="6">
    <location>
        <begin position="378"/>
        <end position="398"/>
    </location>
</feature>
<keyword evidence="5 6" id="KW-0472">Membrane</keyword>
<dbReference type="GO" id="GO:0016036">
    <property type="term" value="P:cellular response to phosphate starvation"/>
    <property type="evidence" value="ECO:0007669"/>
    <property type="project" value="TreeGrafter"/>
</dbReference>
<evidence type="ECO:0000256" key="3">
    <source>
        <dbReference type="ARBA" id="ARBA00022692"/>
    </source>
</evidence>
<dbReference type="AlphaFoldDB" id="A0A0V0UC85"/>
<name>A0A0V0UC85_9BILA</name>
<dbReference type="InterPro" id="IPR004342">
    <property type="entry name" value="EXS_C"/>
</dbReference>
<dbReference type="PROSITE" id="PS51382">
    <property type="entry name" value="SPX"/>
    <property type="match status" value="1"/>
</dbReference>
<evidence type="ECO:0000259" key="7">
    <source>
        <dbReference type="PROSITE" id="PS51380"/>
    </source>
</evidence>
<feature type="transmembrane region" description="Helical" evidence="6">
    <location>
        <begin position="448"/>
        <end position="467"/>
    </location>
</feature>
<feature type="domain" description="EXS" evidence="7">
    <location>
        <begin position="567"/>
        <end position="770"/>
    </location>
</feature>
<evidence type="ECO:0000259" key="8">
    <source>
        <dbReference type="PROSITE" id="PS51382"/>
    </source>
</evidence>
<sequence length="859" mass="99921">MFRTSCYYTKLSLRYGSEGDQFIHLKQFGVCGCDLFQHIVFKVDFRSEVQVWDCSLNRCSEVSFWTSPLFQQFSNLSNRQVCYCRLTDLGLKWVEMKFAEHLSTHLTPEWRKQYIQYELLKAMLYEMVESAPAAETSAHSRERYLHRRDEEFFELCMEELKKIELFFNRKMAEARERHRELTFELERFQTLKPEADGRSFKVGAKKLLFRPSLARLVAIQRGHGDHDDHDHDVRTMKQLREAFSEYYLSLILLQNYQQLNATGFRKILKKHDKVMQNTVGNDWRANNVETAPFLLNKEIDLLIQLTEQAFTDRLMDGDRQAAMKRLRVLPFSEKQHAWTTYRLGFYTGSFLVLCLVIVFTVCLAPSPTEPRWVAVRLFRGFLLLFANIFLVGVNMYGWQRNGVNHVLIFEVDPRRHLTYQQVLEVSSMFLLITALAVVGYLYADAVGFLPKLLFPLLLLVVCLVWLFNPFRCSFRSSRSWLLTHLAKCFTAPMHVVTFPDFWLGDQMNSLVTVFLDMQYFICFYVKQVDYGNGMRMLLAESTLNGTGSSQRNSQPWGVYMTGHQLDRCSSNVYGIRPLIAILPALIRFLQCLRRYRDSKQPFPHLFNAGKYSTTFFVVIFGALNTMHKAAYNMSTQRMGGPFFYLWIVANCVSFCYTYAWDVKMDWGLFDRRHQYLREQLVYSRRAYYYLAVLGDFFLRITWVLNVSLGDAWLTEADVLLSTTAALECARRFIWNYFRLENEHLNNCGQFRAVRDISLRPLAKGEVEELIRMVDQEDGVSHRDDQFKALVSRSKNRHGSKGTTAGLRQRFTHFRIGGSGDSKQPKSAVKTMHAYAGCSGDNCFVDVDDPAAAGDSNVKP</sequence>
<dbReference type="OrthoDB" id="9970435at2759"/>
<feature type="domain" description="SPX" evidence="8">
    <location>
        <begin position="96"/>
        <end position="285"/>
    </location>
</feature>
<feature type="transmembrane region" description="Helical" evidence="6">
    <location>
        <begin position="643"/>
        <end position="662"/>
    </location>
</feature>
<accession>A0A0V0UC85</accession>
<organism evidence="9 10">
    <name type="scientific">Trichinella murrelli</name>
    <dbReference type="NCBI Taxonomy" id="144512"/>
    <lineage>
        <taxon>Eukaryota</taxon>
        <taxon>Metazoa</taxon>
        <taxon>Ecdysozoa</taxon>
        <taxon>Nematoda</taxon>
        <taxon>Enoplea</taxon>
        <taxon>Dorylaimia</taxon>
        <taxon>Trichinellida</taxon>
        <taxon>Trichinellidae</taxon>
        <taxon>Trichinella</taxon>
    </lineage>
</organism>